<evidence type="ECO:0000256" key="10">
    <source>
        <dbReference type="ARBA" id="ARBA00048552"/>
    </source>
</evidence>
<dbReference type="NCBIfam" id="NF003519">
    <property type="entry name" value="PRK05182.2-5"/>
    <property type="match status" value="1"/>
</dbReference>
<evidence type="ECO:0000313" key="13">
    <source>
        <dbReference type="EMBL" id="PJC30774.1"/>
    </source>
</evidence>
<comment type="domain">
    <text evidence="11">The N-terminal domain is essential for RNAP assembly and basal transcription, whereas the C-terminal domain is involved in interaction with transcriptional regulators and with upstream promoter elements.</text>
</comment>
<dbReference type="HAMAP" id="MF_00059">
    <property type="entry name" value="RNApol_bact_RpoA"/>
    <property type="match status" value="1"/>
</dbReference>
<reference evidence="14" key="1">
    <citation type="submission" date="2017-09" db="EMBL/GenBank/DDBJ databases">
        <title>Depth-based differentiation of microbial function through sediment-hosted aquifers and enrichment of novel symbionts in the deep terrestrial subsurface.</title>
        <authorList>
            <person name="Probst A.J."/>
            <person name="Ladd B."/>
            <person name="Jarett J.K."/>
            <person name="Geller-Mcgrath D.E."/>
            <person name="Sieber C.M.K."/>
            <person name="Emerson J.B."/>
            <person name="Anantharaman K."/>
            <person name="Thomas B.C."/>
            <person name="Malmstrom R."/>
            <person name="Stieglmeier M."/>
            <person name="Klingl A."/>
            <person name="Woyke T."/>
            <person name="Ryan C.M."/>
            <person name="Banfield J.F."/>
        </authorList>
    </citation>
    <scope>NUCLEOTIDE SEQUENCE [LARGE SCALE GENOMIC DNA]</scope>
</reference>
<dbReference type="EC" id="2.7.7.6" evidence="2 11"/>
<dbReference type="InterPro" id="IPR011773">
    <property type="entry name" value="DNA-dir_RpoA"/>
</dbReference>
<keyword evidence="7 11" id="KW-0804">Transcription</keyword>
<dbReference type="Pfam" id="PF03118">
    <property type="entry name" value="RNA_pol_A_CTD"/>
    <property type="match status" value="1"/>
</dbReference>
<evidence type="ECO:0000259" key="12">
    <source>
        <dbReference type="SMART" id="SM00662"/>
    </source>
</evidence>
<keyword evidence="6 11" id="KW-0548">Nucleotidyltransferase</keyword>
<dbReference type="InterPro" id="IPR011262">
    <property type="entry name" value="DNA-dir_RNA_pol_insert"/>
</dbReference>
<evidence type="ECO:0000256" key="7">
    <source>
        <dbReference type="ARBA" id="ARBA00023163"/>
    </source>
</evidence>
<dbReference type="EMBL" id="PFSC01000127">
    <property type="protein sequence ID" value="PJC30774.1"/>
    <property type="molecule type" value="Genomic_DNA"/>
</dbReference>
<evidence type="ECO:0000313" key="14">
    <source>
        <dbReference type="Proteomes" id="UP000231383"/>
    </source>
</evidence>
<comment type="similarity">
    <text evidence="1 11">Belongs to the RNA polymerase alpha chain family.</text>
</comment>
<feature type="region of interest" description="Alpha C-terminal domain (alpha-CTD)" evidence="11">
    <location>
        <begin position="237"/>
        <end position="304"/>
    </location>
</feature>
<dbReference type="FunFam" id="2.170.120.12:FF:000001">
    <property type="entry name" value="DNA-directed RNA polymerase subunit alpha"/>
    <property type="match status" value="1"/>
</dbReference>
<dbReference type="GO" id="GO:0000428">
    <property type="term" value="C:DNA-directed RNA polymerase complex"/>
    <property type="evidence" value="ECO:0007669"/>
    <property type="project" value="UniProtKB-KW"/>
</dbReference>
<dbReference type="GO" id="GO:0006351">
    <property type="term" value="P:DNA-templated transcription"/>
    <property type="evidence" value="ECO:0007669"/>
    <property type="project" value="UniProtKB-UniRule"/>
</dbReference>
<dbReference type="SUPFAM" id="SSF47789">
    <property type="entry name" value="C-terminal domain of RNA polymerase alpha subunit"/>
    <property type="match status" value="1"/>
</dbReference>
<dbReference type="InterPro" id="IPR011263">
    <property type="entry name" value="DNA-dir_RNA_pol_RpoA/D/Rpb3"/>
</dbReference>
<proteinExistence type="inferred from homology"/>
<accession>A0A2M8EXK3</accession>
<dbReference type="InterPro" id="IPR036643">
    <property type="entry name" value="RNApol_insert_sf"/>
</dbReference>
<sequence length="304" mass="33596">MIEPMFTVKSENQTKTFGKFSYEPLNTSFGHSLGNALRRTLLSSLPGFAVAYVKFTDAAHLFTTISGVKESVLDIVLNLKQIRFKGTDEGPFQMKLSVKGPTKVYAKDLEGEIEVVNGDLYLGEITDSKGKLDVDIVVDKGYGYQSADDKEEMVGFIAVDSSYSPVNKVSFAVQTARVGRKSDFERLVLEVSTDGSVSPEDTIKTASKILAKHYEVIVEGKEEVESTGEELATEGQVNPKVYETIIDELNLPSRVINALLRENIETVANLLERGREELTNLKGVGKKSLDLIDDELKKMDIELQ</sequence>
<dbReference type="GO" id="GO:0005737">
    <property type="term" value="C:cytoplasm"/>
    <property type="evidence" value="ECO:0007669"/>
    <property type="project" value="UniProtKB-ARBA"/>
</dbReference>
<dbReference type="Pfam" id="PF01000">
    <property type="entry name" value="RNA_pol_A_bac"/>
    <property type="match status" value="1"/>
</dbReference>
<evidence type="ECO:0000256" key="2">
    <source>
        <dbReference type="ARBA" id="ARBA00012418"/>
    </source>
</evidence>
<dbReference type="NCBIfam" id="TIGR02027">
    <property type="entry name" value="rpoA"/>
    <property type="match status" value="1"/>
</dbReference>
<comment type="subunit">
    <text evidence="11">Homodimer. The RNAP catalytic core consists of 2 alpha, 1 beta, 1 beta' and 1 omega subunit. When a sigma factor is associated with the core the holoenzyme is formed, which can initiate transcription.</text>
</comment>
<evidence type="ECO:0000256" key="5">
    <source>
        <dbReference type="ARBA" id="ARBA00022679"/>
    </source>
</evidence>
<organism evidence="13 14">
    <name type="scientific">Candidatus Roizmanbacteria bacterium CG_4_9_14_0_2_um_filter_39_13</name>
    <dbReference type="NCBI Taxonomy" id="1974839"/>
    <lineage>
        <taxon>Bacteria</taxon>
        <taxon>Candidatus Roizmaniibacteriota</taxon>
    </lineage>
</organism>
<dbReference type="Proteomes" id="UP000231383">
    <property type="component" value="Unassembled WGS sequence"/>
</dbReference>
<protein>
    <recommendedName>
        <fullName evidence="3 11">DNA-directed RNA polymerase subunit alpha</fullName>
        <shortName evidence="11">RNAP subunit alpha</shortName>
        <ecNumber evidence="2 11">2.7.7.6</ecNumber>
    </recommendedName>
    <alternativeName>
        <fullName evidence="9 11">RNA polymerase subunit alpha</fullName>
    </alternativeName>
    <alternativeName>
        <fullName evidence="8 11">Transcriptase subunit alpha</fullName>
    </alternativeName>
</protein>
<dbReference type="Gene3D" id="2.170.120.12">
    <property type="entry name" value="DNA-directed RNA polymerase, insert domain"/>
    <property type="match status" value="1"/>
</dbReference>
<comment type="function">
    <text evidence="11">DNA-dependent RNA polymerase catalyzes the transcription of DNA into RNA using the four ribonucleoside triphosphates as substrates.</text>
</comment>
<name>A0A2M8EXK3_9BACT</name>
<gene>
    <name evidence="11" type="primary">rpoA</name>
    <name evidence="13" type="ORF">CO051_05105</name>
</gene>
<dbReference type="SUPFAM" id="SSF56553">
    <property type="entry name" value="Insert subdomain of RNA polymerase alpha subunit"/>
    <property type="match status" value="1"/>
</dbReference>
<dbReference type="GO" id="GO:0046983">
    <property type="term" value="F:protein dimerization activity"/>
    <property type="evidence" value="ECO:0007669"/>
    <property type="project" value="InterPro"/>
</dbReference>
<evidence type="ECO:0000256" key="3">
    <source>
        <dbReference type="ARBA" id="ARBA00015972"/>
    </source>
</evidence>
<evidence type="ECO:0000256" key="1">
    <source>
        <dbReference type="ARBA" id="ARBA00007123"/>
    </source>
</evidence>
<comment type="caution">
    <text evidence="13">The sequence shown here is derived from an EMBL/GenBank/DDBJ whole genome shotgun (WGS) entry which is preliminary data.</text>
</comment>
<keyword evidence="5 11" id="KW-0808">Transferase</keyword>
<dbReference type="GO" id="GO:0003677">
    <property type="term" value="F:DNA binding"/>
    <property type="evidence" value="ECO:0007669"/>
    <property type="project" value="UniProtKB-UniRule"/>
</dbReference>
<dbReference type="InterPro" id="IPR011260">
    <property type="entry name" value="RNAP_asu_C"/>
</dbReference>
<keyword evidence="4 11" id="KW-0240">DNA-directed RNA polymerase</keyword>
<evidence type="ECO:0000256" key="8">
    <source>
        <dbReference type="ARBA" id="ARBA00032524"/>
    </source>
</evidence>
<dbReference type="Gene3D" id="3.30.1360.10">
    <property type="entry name" value="RNA polymerase, RBP11-like subunit"/>
    <property type="match status" value="1"/>
</dbReference>
<feature type="domain" description="DNA-directed RNA polymerase RpoA/D/Rpb3-type" evidence="12">
    <location>
        <begin position="17"/>
        <end position="220"/>
    </location>
</feature>
<dbReference type="SMART" id="SM00662">
    <property type="entry name" value="RPOLD"/>
    <property type="match status" value="1"/>
</dbReference>
<dbReference type="Gene3D" id="1.10.150.20">
    <property type="entry name" value="5' to 3' exonuclease, C-terminal subdomain"/>
    <property type="match status" value="1"/>
</dbReference>
<dbReference type="Pfam" id="PF01193">
    <property type="entry name" value="RNA_pol_L"/>
    <property type="match status" value="1"/>
</dbReference>
<dbReference type="CDD" id="cd06928">
    <property type="entry name" value="RNAP_alpha_NTD"/>
    <property type="match status" value="1"/>
</dbReference>
<dbReference type="SUPFAM" id="SSF55257">
    <property type="entry name" value="RBP11-like subunits of RNA polymerase"/>
    <property type="match status" value="1"/>
</dbReference>
<feature type="region of interest" description="Alpha N-terminal domain (alpha-NTD)" evidence="11">
    <location>
        <begin position="1"/>
        <end position="219"/>
    </location>
</feature>
<evidence type="ECO:0000256" key="9">
    <source>
        <dbReference type="ARBA" id="ARBA00033070"/>
    </source>
</evidence>
<evidence type="ECO:0000256" key="11">
    <source>
        <dbReference type="HAMAP-Rule" id="MF_00059"/>
    </source>
</evidence>
<comment type="catalytic activity">
    <reaction evidence="10 11">
        <text>RNA(n) + a ribonucleoside 5'-triphosphate = RNA(n+1) + diphosphate</text>
        <dbReference type="Rhea" id="RHEA:21248"/>
        <dbReference type="Rhea" id="RHEA-COMP:14527"/>
        <dbReference type="Rhea" id="RHEA-COMP:17342"/>
        <dbReference type="ChEBI" id="CHEBI:33019"/>
        <dbReference type="ChEBI" id="CHEBI:61557"/>
        <dbReference type="ChEBI" id="CHEBI:140395"/>
        <dbReference type="EC" id="2.7.7.6"/>
    </reaction>
</comment>
<evidence type="ECO:0000256" key="6">
    <source>
        <dbReference type="ARBA" id="ARBA00022695"/>
    </source>
</evidence>
<dbReference type="GO" id="GO:0003899">
    <property type="term" value="F:DNA-directed RNA polymerase activity"/>
    <property type="evidence" value="ECO:0007669"/>
    <property type="project" value="UniProtKB-UniRule"/>
</dbReference>
<dbReference type="AlphaFoldDB" id="A0A2M8EXK3"/>
<dbReference type="InterPro" id="IPR036603">
    <property type="entry name" value="RBP11-like"/>
</dbReference>
<evidence type="ECO:0000256" key="4">
    <source>
        <dbReference type="ARBA" id="ARBA00022478"/>
    </source>
</evidence>